<organism evidence="1 2">
    <name type="scientific">Paraglaciecola agarilytica NO2</name>
    <dbReference type="NCBI Taxonomy" id="1125747"/>
    <lineage>
        <taxon>Bacteria</taxon>
        <taxon>Pseudomonadati</taxon>
        <taxon>Pseudomonadota</taxon>
        <taxon>Gammaproteobacteria</taxon>
        <taxon>Alteromonadales</taxon>
        <taxon>Alteromonadaceae</taxon>
        <taxon>Paraglaciecola</taxon>
    </lineage>
</organism>
<evidence type="ECO:0008006" key="3">
    <source>
        <dbReference type="Google" id="ProtNLM"/>
    </source>
</evidence>
<reference evidence="1 2" key="1">
    <citation type="journal article" date="2014" name="Environ. Microbiol.">
        <title>Comparative genomics of the marine bacterial genus Glaciecola reveals the high degree of genomic diversity and genomic characteristic for cold adaptation.</title>
        <authorList>
            <person name="Qin Q.L."/>
            <person name="Xie B.B."/>
            <person name="Yu Y."/>
            <person name="Shu Y.L."/>
            <person name="Rong J.C."/>
            <person name="Zhang Y.J."/>
            <person name="Zhao D.L."/>
            <person name="Chen X.L."/>
            <person name="Zhang X.Y."/>
            <person name="Chen B."/>
            <person name="Zhou B.C."/>
            <person name="Zhang Y.Z."/>
        </authorList>
    </citation>
    <scope>NUCLEOTIDE SEQUENCE [LARGE SCALE GENOMIC DNA]</scope>
    <source>
        <strain evidence="1 2">NO2</strain>
    </source>
</reference>
<accession>A0ABQ0I344</accession>
<gene>
    <name evidence="1" type="ORF">GAGA_0875</name>
</gene>
<protein>
    <recommendedName>
        <fullName evidence="3">Transposase</fullName>
    </recommendedName>
</protein>
<proteinExistence type="predicted"/>
<evidence type="ECO:0000313" key="2">
    <source>
        <dbReference type="Proteomes" id="UP000008372"/>
    </source>
</evidence>
<name>A0ABQ0I344_9ALTE</name>
<dbReference type="EMBL" id="BAEK01000016">
    <property type="protein sequence ID" value="GAC03738.1"/>
    <property type="molecule type" value="Genomic_DNA"/>
</dbReference>
<keyword evidence="2" id="KW-1185">Reference proteome</keyword>
<dbReference type="Proteomes" id="UP000008372">
    <property type="component" value="Unassembled WGS sequence"/>
</dbReference>
<comment type="caution">
    <text evidence="1">The sequence shown here is derived from an EMBL/GenBank/DDBJ whole genome shotgun (WGS) entry which is preliminary data.</text>
</comment>
<evidence type="ECO:0000313" key="1">
    <source>
        <dbReference type="EMBL" id="GAC03738.1"/>
    </source>
</evidence>
<sequence length="38" mass="4099">MAHAVRNAAKLCSVAEGHKQAKRMPNVLLIPYIPPGCL</sequence>